<dbReference type="Pfam" id="PF00528">
    <property type="entry name" value="BPD_transp_1"/>
    <property type="match status" value="1"/>
</dbReference>
<feature type="transmembrane region" description="Helical" evidence="7">
    <location>
        <begin position="229"/>
        <end position="252"/>
    </location>
</feature>
<gene>
    <name evidence="9" type="ORF">IDH45_28400</name>
</gene>
<dbReference type="EMBL" id="JACXJA010000049">
    <property type="protein sequence ID" value="MBD2865911.1"/>
    <property type="molecule type" value="Genomic_DNA"/>
</dbReference>
<keyword evidence="3" id="KW-1003">Cell membrane</keyword>
<dbReference type="PANTHER" id="PTHR30193">
    <property type="entry name" value="ABC TRANSPORTER PERMEASE PROTEIN"/>
    <property type="match status" value="1"/>
</dbReference>
<keyword evidence="6 7" id="KW-0472">Membrane</keyword>
<feature type="transmembrane region" description="Helical" evidence="7">
    <location>
        <begin position="131"/>
        <end position="153"/>
    </location>
</feature>
<dbReference type="SUPFAM" id="SSF161098">
    <property type="entry name" value="MetI-like"/>
    <property type="match status" value="1"/>
</dbReference>
<comment type="caution">
    <text evidence="9">The sequence shown here is derived from an EMBL/GenBank/DDBJ whole genome shotgun (WGS) entry which is preliminary data.</text>
</comment>
<dbReference type="GO" id="GO:0055085">
    <property type="term" value="P:transmembrane transport"/>
    <property type="evidence" value="ECO:0007669"/>
    <property type="project" value="InterPro"/>
</dbReference>
<dbReference type="PANTHER" id="PTHR30193:SF37">
    <property type="entry name" value="INNER MEMBRANE ABC TRANSPORTER PERMEASE PROTEIN YCJO"/>
    <property type="match status" value="1"/>
</dbReference>
<comment type="subcellular location">
    <subcellularLocation>
        <location evidence="1 7">Cell membrane</location>
        <topology evidence="1 7">Multi-pass membrane protein</topology>
    </subcellularLocation>
</comment>
<evidence type="ECO:0000313" key="10">
    <source>
        <dbReference type="Proteomes" id="UP000639396"/>
    </source>
</evidence>
<reference evidence="9" key="1">
    <citation type="submission" date="2020-09" db="EMBL/GenBank/DDBJ databases">
        <title>A novel bacterium of genus Paenibacillus, isolated from South China Sea.</title>
        <authorList>
            <person name="Huang H."/>
            <person name="Mo K."/>
            <person name="Hu Y."/>
        </authorList>
    </citation>
    <scope>NUCLEOTIDE SEQUENCE</scope>
    <source>
        <strain evidence="9">IB182363</strain>
    </source>
</reference>
<dbReference type="SUPFAM" id="SSF160964">
    <property type="entry name" value="MalF N-terminal region-like"/>
    <property type="match status" value="1"/>
</dbReference>
<dbReference type="InterPro" id="IPR051393">
    <property type="entry name" value="ABC_transporter_permease"/>
</dbReference>
<feature type="transmembrane region" description="Helical" evidence="7">
    <location>
        <begin position="290"/>
        <end position="311"/>
    </location>
</feature>
<evidence type="ECO:0000259" key="8">
    <source>
        <dbReference type="PROSITE" id="PS50928"/>
    </source>
</evidence>
<dbReference type="InterPro" id="IPR000515">
    <property type="entry name" value="MetI-like"/>
</dbReference>
<dbReference type="AlphaFoldDB" id="A0A927CGQ9"/>
<dbReference type="GO" id="GO:0005886">
    <property type="term" value="C:plasma membrane"/>
    <property type="evidence" value="ECO:0007669"/>
    <property type="project" value="UniProtKB-SubCell"/>
</dbReference>
<evidence type="ECO:0000256" key="4">
    <source>
        <dbReference type="ARBA" id="ARBA00022692"/>
    </source>
</evidence>
<comment type="similarity">
    <text evidence="7">Belongs to the binding-protein-dependent transport system permease family.</text>
</comment>
<evidence type="ECO:0000256" key="5">
    <source>
        <dbReference type="ARBA" id="ARBA00022989"/>
    </source>
</evidence>
<feature type="transmembrane region" description="Helical" evidence="7">
    <location>
        <begin position="99"/>
        <end position="119"/>
    </location>
</feature>
<evidence type="ECO:0000313" key="9">
    <source>
        <dbReference type="EMBL" id="MBD2865911.1"/>
    </source>
</evidence>
<dbReference type="Proteomes" id="UP000639396">
    <property type="component" value="Unassembled WGS sequence"/>
</dbReference>
<feature type="domain" description="ABC transmembrane type-1" evidence="8">
    <location>
        <begin position="95"/>
        <end position="311"/>
    </location>
</feature>
<evidence type="ECO:0000256" key="6">
    <source>
        <dbReference type="ARBA" id="ARBA00023136"/>
    </source>
</evidence>
<sequence length="323" mass="36362">MSQVIENSYAPPLTGRPSLTGKRKGNRIKMLRRLKPYLYLSPALLLLAVWMYKPLLSTFYLAFHKWSMVPGTEPAFVGLDNFTRLLANKSFADSIGNTVFYTIGLLPFSIVIPVLLATVTHQMTGTMKNVYRALFFIPMILAPVSISAIWRWLFHPSNGLVNQALIQLGLLQEPIAYFSNPDFAKWIILLITGWKMIGFSTLMFSAALTSINREYYEAASQDGAGRLALFRHITVPLLSPMILFMLTMSILFSSQWTFAYIDILTGGGPYGTSTNIYYEMYKFGFSNLNVGFSSAASMMFFFVFGLIALALTGLTRKYSFYDN</sequence>
<dbReference type="RefSeq" id="WP_190931532.1">
    <property type="nucleotide sequence ID" value="NZ_JACXJA010000049.1"/>
</dbReference>
<keyword evidence="2 7" id="KW-0813">Transport</keyword>
<protein>
    <submittedName>
        <fullName evidence="9">Sugar ABC transporter permease</fullName>
    </submittedName>
</protein>
<dbReference type="PROSITE" id="PS50928">
    <property type="entry name" value="ABC_TM1"/>
    <property type="match status" value="1"/>
</dbReference>
<proteinExistence type="inferred from homology"/>
<accession>A0A927CGQ9</accession>
<organism evidence="9 10">
    <name type="scientific">Paenibacillus oceani</name>
    <dbReference type="NCBI Taxonomy" id="2772510"/>
    <lineage>
        <taxon>Bacteria</taxon>
        <taxon>Bacillati</taxon>
        <taxon>Bacillota</taxon>
        <taxon>Bacilli</taxon>
        <taxon>Bacillales</taxon>
        <taxon>Paenibacillaceae</taxon>
        <taxon>Paenibacillus</taxon>
    </lineage>
</organism>
<evidence type="ECO:0000256" key="7">
    <source>
        <dbReference type="RuleBase" id="RU363032"/>
    </source>
</evidence>
<keyword evidence="4 7" id="KW-0812">Transmembrane</keyword>
<dbReference type="Gene3D" id="1.10.3720.10">
    <property type="entry name" value="MetI-like"/>
    <property type="match status" value="1"/>
</dbReference>
<evidence type="ECO:0000256" key="2">
    <source>
        <dbReference type="ARBA" id="ARBA00022448"/>
    </source>
</evidence>
<name>A0A927CGQ9_9BACL</name>
<dbReference type="InterPro" id="IPR035906">
    <property type="entry name" value="MetI-like_sf"/>
</dbReference>
<feature type="transmembrane region" description="Helical" evidence="7">
    <location>
        <begin position="186"/>
        <end position="208"/>
    </location>
</feature>
<keyword evidence="10" id="KW-1185">Reference proteome</keyword>
<keyword evidence="5 7" id="KW-1133">Transmembrane helix</keyword>
<evidence type="ECO:0000256" key="3">
    <source>
        <dbReference type="ARBA" id="ARBA00022475"/>
    </source>
</evidence>
<evidence type="ECO:0000256" key="1">
    <source>
        <dbReference type="ARBA" id="ARBA00004651"/>
    </source>
</evidence>
<feature type="transmembrane region" description="Helical" evidence="7">
    <location>
        <begin position="37"/>
        <end position="63"/>
    </location>
</feature>
<dbReference type="CDD" id="cd06261">
    <property type="entry name" value="TM_PBP2"/>
    <property type="match status" value="1"/>
</dbReference>